<evidence type="ECO:0000256" key="6">
    <source>
        <dbReference type="ARBA" id="ARBA00023239"/>
    </source>
</evidence>
<comment type="similarity">
    <text evidence="9">Belongs to the PanD family.</text>
</comment>
<dbReference type="Proteomes" id="UP000231658">
    <property type="component" value="Unassembled WGS sequence"/>
</dbReference>
<evidence type="ECO:0000256" key="9">
    <source>
        <dbReference type="HAMAP-Rule" id="MF_00446"/>
    </source>
</evidence>
<dbReference type="CDD" id="cd06919">
    <property type="entry name" value="Asp_decarbox"/>
    <property type="match status" value="1"/>
</dbReference>
<comment type="catalytic activity">
    <reaction evidence="9">
        <text>L-aspartate + H(+) = beta-alanine + CO2</text>
        <dbReference type="Rhea" id="RHEA:19497"/>
        <dbReference type="ChEBI" id="CHEBI:15378"/>
        <dbReference type="ChEBI" id="CHEBI:16526"/>
        <dbReference type="ChEBI" id="CHEBI:29991"/>
        <dbReference type="ChEBI" id="CHEBI:57966"/>
        <dbReference type="EC" id="4.1.1.11"/>
    </reaction>
</comment>
<sequence>MMKVVRAKLHGIRVTGADLNYHGSITLDPEQCELAGIYPMEFVDIWNKQSGARISTYVIYGEPGSKCCILNGAAARTCQKGDEVIICSADYCKPTDLYDLQPTILTYLPDNEIDQVLKYDVYRSEKMAYDFRIIDAETNKIEDCHTYPNVDINSIRKDLKKRGLEGNDVDAFIEKYLMR</sequence>
<evidence type="ECO:0000313" key="11">
    <source>
        <dbReference type="Proteomes" id="UP000231658"/>
    </source>
</evidence>
<comment type="subcellular location">
    <subcellularLocation>
        <location evidence="9">Cytoplasm</location>
    </subcellularLocation>
</comment>
<evidence type="ECO:0000256" key="7">
    <source>
        <dbReference type="ARBA" id="ARBA00023270"/>
    </source>
</evidence>
<comment type="function">
    <text evidence="9">Catalyzes the pyruvoyl-dependent decarboxylation of aspartate to produce beta-alanine.</text>
</comment>
<dbReference type="InterPro" id="IPR003190">
    <property type="entry name" value="Asp_decarbox"/>
</dbReference>
<keyword evidence="11" id="KW-1185">Reference proteome</keyword>
<keyword evidence="8 9" id="KW-0670">Pyruvate</keyword>
<evidence type="ECO:0000256" key="8">
    <source>
        <dbReference type="ARBA" id="ARBA00023317"/>
    </source>
</evidence>
<dbReference type="OrthoDB" id="9803983at2"/>
<keyword evidence="2 9" id="KW-0566">Pantothenate biosynthesis</keyword>
<dbReference type="STRING" id="1867952.MTBPR1_130065"/>
<dbReference type="RefSeq" id="WP_069186567.1">
    <property type="nucleotide sequence ID" value="NZ_FLYE01000005.1"/>
</dbReference>
<keyword evidence="6 9" id="KW-0456">Lyase</keyword>
<dbReference type="PANTHER" id="PTHR21012:SF0">
    <property type="entry name" value="ASPARTATE 1-DECARBOXYLASE"/>
    <property type="match status" value="1"/>
</dbReference>
<organism evidence="10 11">
    <name type="scientific">Candidatus Terasakiella magnetica</name>
    <dbReference type="NCBI Taxonomy" id="1867952"/>
    <lineage>
        <taxon>Bacteria</taxon>
        <taxon>Pseudomonadati</taxon>
        <taxon>Pseudomonadota</taxon>
        <taxon>Alphaproteobacteria</taxon>
        <taxon>Rhodospirillales</taxon>
        <taxon>Terasakiellaceae</taxon>
        <taxon>Terasakiella</taxon>
    </lineage>
</organism>
<dbReference type="HAMAP" id="MF_00446">
    <property type="entry name" value="PanD"/>
    <property type="match status" value="1"/>
</dbReference>
<dbReference type="Pfam" id="PF02261">
    <property type="entry name" value="Asp_decarbox"/>
    <property type="match status" value="1"/>
</dbReference>
<keyword evidence="1 9" id="KW-0963">Cytoplasm</keyword>
<evidence type="ECO:0000256" key="1">
    <source>
        <dbReference type="ARBA" id="ARBA00022490"/>
    </source>
</evidence>
<comment type="cofactor">
    <cofactor evidence="9">
        <name>pyruvate</name>
        <dbReference type="ChEBI" id="CHEBI:15361"/>
    </cofactor>
    <text evidence="9">Binds 1 pyruvoyl group covalently per subunit.</text>
</comment>
<dbReference type="EMBL" id="FLYE01000005">
    <property type="protein sequence ID" value="SCA55869.1"/>
    <property type="molecule type" value="Genomic_DNA"/>
</dbReference>
<dbReference type="GO" id="GO:0005829">
    <property type="term" value="C:cytosol"/>
    <property type="evidence" value="ECO:0007669"/>
    <property type="project" value="TreeGrafter"/>
</dbReference>
<evidence type="ECO:0000313" key="10">
    <source>
        <dbReference type="EMBL" id="SCA55869.1"/>
    </source>
</evidence>
<gene>
    <name evidence="9 10" type="primary">panD</name>
    <name evidence="10" type="ORF">MTBPR1_130065</name>
</gene>
<feature type="active site" description="Proton donor" evidence="9">
    <location>
        <position position="57"/>
    </location>
</feature>
<feature type="active site" description="Schiff-base intermediate with substrate; via pyruvic acid" evidence="9">
    <location>
        <position position="24"/>
    </location>
</feature>
<reference evidence="10 11" key="1">
    <citation type="submission" date="2016-07" db="EMBL/GenBank/DDBJ databases">
        <authorList>
            <person name="Lefevre C.T."/>
        </authorList>
    </citation>
    <scope>NUCLEOTIDE SEQUENCE [LARGE SCALE GENOMIC DNA]</scope>
    <source>
        <strain evidence="10">PR1</strain>
    </source>
</reference>
<feature type="modified residue" description="Pyruvic acid (Ser)" evidence="9">
    <location>
        <position position="24"/>
    </location>
</feature>
<dbReference type="UniPathway" id="UPA00028">
    <property type="reaction ID" value="UER00002"/>
</dbReference>
<accession>A0A1C3RF24</accession>
<dbReference type="EC" id="4.1.1.11" evidence="9"/>
<keyword evidence="3 9" id="KW-0210">Decarboxylase</keyword>
<protein>
    <recommendedName>
        <fullName evidence="9">Aspartate 1-decarboxylase</fullName>
        <ecNumber evidence="9">4.1.1.11</ecNumber>
    </recommendedName>
    <alternativeName>
        <fullName evidence="9">Aspartate alpha-decarboxylase</fullName>
    </alternativeName>
    <component>
        <recommendedName>
            <fullName evidence="9">Aspartate 1-decarboxylase beta chain</fullName>
        </recommendedName>
    </component>
    <component>
        <recommendedName>
            <fullName evidence="9">Aspartate 1-decarboxylase alpha chain</fullName>
        </recommendedName>
    </component>
</protein>
<dbReference type="Gene3D" id="2.40.40.20">
    <property type="match status" value="1"/>
</dbReference>
<keyword evidence="5 9" id="KW-0865">Zymogen</keyword>
<keyword evidence="7 9" id="KW-0704">Schiff base</keyword>
<dbReference type="SUPFAM" id="SSF50692">
    <property type="entry name" value="ADC-like"/>
    <property type="match status" value="1"/>
</dbReference>
<dbReference type="GO" id="GO:0004068">
    <property type="term" value="F:aspartate 1-decarboxylase activity"/>
    <property type="evidence" value="ECO:0007669"/>
    <property type="project" value="UniProtKB-UniRule"/>
</dbReference>
<feature type="binding site" evidence="9">
    <location>
        <position position="56"/>
    </location>
    <ligand>
        <name>substrate</name>
    </ligand>
</feature>
<proteinExistence type="inferred from homology"/>
<dbReference type="InterPro" id="IPR009010">
    <property type="entry name" value="Asp_de-COase-like_dom_sf"/>
</dbReference>
<feature type="chain" id="PRO_5023270149" description="Aspartate 1-decarboxylase beta chain" evidence="9">
    <location>
        <begin position="1"/>
        <end position="23"/>
    </location>
</feature>
<evidence type="ECO:0000256" key="5">
    <source>
        <dbReference type="ARBA" id="ARBA00023145"/>
    </source>
</evidence>
<comment type="subunit">
    <text evidence="9">Heterooctamer of four alpha and four beta subunits.</text>
</comment>
<dbReference type="GO" id="GO:0006523">
    <property type="term" value="P:alanine biosynthetic process"/>
    <property type="evidence" value="ECO:0007669"/>
    <property type="project" value="InterPro"/>
</dbReference>
<dbReference type="AlphaFoldDB" id="A0A1C3RF24"/>
<comment type="pathway">
    <text evidence="9">Cofactor biosynthesis; (R)-pantothenate biosynthesis; beta-alanine from L-aspartate: step 1/1.</text>
</comment>
<feature type="binding site" evidence="9">
    <location>
        <begin position="72"/>
        <end position="74"/>
    </location>
    <ligand>
        <name>substrate</name>
    </ligand>
</feature>
<name>A0A1C3RF24_9PROT</name>
<comment type="PTM">
    <text evidence="9">Is synthesized initially as an inactive proenzyme, which is activated by self-cleavage at a specific serine bond to produce a beta-subunit with a hydroxyl group at its C-terminus and an alpha-subunit with a pyruvoyl group at its N-terminus.</text>
</comment>
<keyword evidence="4 9" id="KW-0068">Autocatalytic cleavage</keyword>
<dbReference type="GO" id="GO:0015940">
    <property type="term" value="P:pantothenate biosynthetic process"/>
    <property type="evidence" value="ECO:0007669"/>
    <property type="project" value="UniProtKB-UniRule"/>
</dbReference>
<evidence type="ECO:0000256" key="3">
    <source>
        <dbReference type="ARBA" id="ARBA00022793"/>
    </source>
</evidence>
<feature type="chain" id="PRO_5023270148" description="Aspartate 1-decarboxylase alpha chain" evidence="9">
    <location>
        <begin position="24"/>
        <end position="179"/>
    </location>
</feature>
<evidence type="ECO:0000256" key="2">
    <source>
        <dbReference type="ARBA" id="ARBA00022655"/>
    </source>
</evidence>
<dbReference type="PANTHER" id="PTHR21012">
    <property type="entry name" value="ASPARTATE 1-DECARBOXYLASE"/>
    <property type="match status" value="1"/>
</dbReference>
<evidence type="ECO:0000256" key="4">
    <source>
        <dbReference type="ARBA" id="ARBA00022813"/>
    </source>
</evidence>